<evidence type="ECO:0000256" key="13">
    <source>
        <dbReference type="PIRSR" id="PIRSR000112-2"/>
    </source>
</evidence>
<keyword evidence="10 11" id="KW-1208">Phospholipid metabolism</keyword>
<name>A0A3S3RBR3_METS7</name>
<protein>
    <recommendedName>
        <fullName evidence="11">Glycerol-1-phosphate dehydrogenase [NAD(P)+]</fullName>
        <shortName evidence="11">G1P dehydrogenase</shortName>
        <shortName evidence="11">G1PDH</shortName>
        <ecNumber evidence="11">1.1.1.261</ecNumber>
    </recommendedName>
    <alternativeName>
        <fullName evidence="11">Enantiomeric glycerophosphate synthase</fullName>
    </alternativeName>
    <alternativeName>
        <fullName evidence="11">sn-glycerol-1-phosphate dehydrogenase</fullName>
    </alternativeName>
</protein>
<dbReference type="AlphaFoldDB" id="A0A3S3RBR3"/>
<evidence type="ECO:0000256" key="7">
    <source>
        <dbReference type="ARBA" id="ARBA00023027"/>
    </source>
</evidence>
<sequence>MINVFGSSDSKEVQAMHIHAINLPRFVIVGDNVLPKIDELLSRLLVREDVLLVRGEGFTKSPASLVKDYVAEMGLPVHEVCVPAPTVDVVSAVECAIKETRSCMVISVGGGKIIDVAKIASHRQGIPFISIPTSAAHDGIASPIASIKDGKTSMSVMAQPPVALLADIQIISNSPRRFIISGCGDIIAKFTAVRDWRLAHRLRGEYYGEYAASLALMSAQLLKRNVDLIARGLEVGVRTIIEALISCGYAMCIAGSSRPCSGSEHLFSHALEKVSKNGSLHGEKCGVGTIMMMYMHGGDWQSIKAVLSKIGAPTTARQLGVSDEDVLEALTIAHTMRPDRYTILGESGISRKAAEDLARITGVID</sequence>
<dbReference type="CDD" id="cd08173">
    <property type="entry name" value="Gro1PDH"/>
    <property type="match status" value="1"/>
</dbReference>
<dbReference type="InterPro" id="IPR023002">
    <property type="entry name" value="G1P_dehydrogenase_arc"/>
</dbReference>
<proteinExistence type="inferred from homology"/>
<feature type="binding site" evidence="11">
    <location>
        <position position="265"/>
    </location>
    <ligand>
        <name>Zn(2+)</name>
        <dbReference type="ChEBI" id="CHEBI:29105"/>
        <note>catalytic</note>
    </ligand>
</feature>
<evidence type="ECO:0000256" key="9">
    <source>
        <dbReference type="ARBA" id="ARBA00023209"/>
    </source>
</evidence>
<feature type="binding site" evidence="11">
    <location>
        <position position="185"/>
    </location>
    <ligand>
        <name>Zn(2+)</name>
        <dbReference type="ChEBI" id="CHEBI:29105"/>
        <note>catalytic</note>
    </ligand>
</feature>
<dbReference type="HAMAP" id="MF_00497_A">
    <property type="entry name" value="G1P_dehydrogenase_A"/>
    <property type="match status" value="1"/>
</dbReference>
<dbReference type="EMBL" id="RXGA01000003">
    <property type="protein sequence ID" value="RWX73127.1"/>
    <property type="molecule type" value="Genomic_DNA"/>
</dbReference>
<reference evidence="15 16" key="1">
    <citation type="submission" date="2018-12" db="EMBL/GenBank/DDBJ databases">
        <title>The complete genome of the methanogenic archaea of the candidate phylum Verstraetearchaeota, obtained from the metagenome of underground thermal water.</title>
        <authorList>
            <person name="Kadnikov V.V."/>
            <person name="Mardanov A.V."/>
            <person name="Beletsky A.V."/>
            <person name="Karnachuk O.V."/>
            <person name="Ravin N.V."/>
        </authorList>
    </citation>
    <scope>NUCLEOTIDE SEQUENCE [LARGE SCALE GENOMIC DNA]</scope>
    <source>
        <strain evidence="15">Ch88</strain>
    </source>
</reference>
<dbReference type="GO" id="GO:0006650">
    <property type="term" value="P:glycerophospholipid metabolic process"/>
    <property type="evidence" value="ECO:0007669"/>
    <property type="project" value="UniProtKB-UniRule"/>
</dbReference>
<dbReference type="GO" id="GO:0005737">
    <property type="term" value="C:cytoplasm"/>
    <property type="evidence" value="ECO:0007669"/>
    <property type="project" value="UniProtKB-SubCell"/>
</dbReference>
<evidence type="ECO:0000256" key="6">
    <source>
        <dbReference type="ARBA" id="ARBA00023002"/>
    </source>
</evidence>
<feature type="binding site" evidence="11">
    <location>
        <position position="281"/>
    </location>
    <ligand>
        <name>Zn(2+)</name>
        <dbReference type="ChEBI" id="CHEBI:29105"/>
        <note>catalytic</note>
    </ligand>
</feature>
<comment type="catalytic activity">
    <reaction evidence="11">
        <text>sn-glycerol 1-phosphate + NAD(+) = dihydroxyacetone phosphate + NADH + H(+)</text>
        <dbReference type="Rhea" id="RHEA:21412"/>
        <dbReference type="ChEBI" id="CHEBI:15378"/>
        <dbReference type="ChEBI" id="CHEBI:57540"/>
        <dbReference type="ChEBI" id="CHEBI:57642"/>
        <dbReference type="ChEBI" id="CHEBI:57685"/>
        <dbReference type="ChEBI" id="CHEBI:57945"/>
        <dbReference type="EC" id="1.1.1.261"/>
    </reaction>
</comment>
<feature type="binding site" evidence="11 14">
    <location>
        <begin position="111"/>
        <end position="115"/>
    </location>
    <ligand>
        <name>NAD(+)</name>
        <dbReference type="ChEBI" id="CHEBI:57540"/>
    </ligand>
</feature>
<evidence type="ECO:0000256" key="14">
    <source>
        <dbReference type="PIRSR" id="PIRSR000112-3"/>
    </source>
</evidence>
<feature type="binding site" evidence="11">
    <location>
        <position position="269"/>
    </location>
    <ligand>
        <name>substrate</name>
    </ligand>
</feature>
<comment type="pathway">
    <text evidence="11">Membrane lipid metabolism; glycerophospholipid metabolism.</text>
</comment>
<feature type="binding site" evidence="11 14">
    <location>
        <position position="142"/>
    </location>
    <ligand>
        <name>NAD(+)</name>
        <dbReference type="ChEBI" id="CHEBI:57540"/>
    </ligand>
</feature>
<evidence type="ECO:0000256" key="12">
    <source>
        <dbReference type="PIRSR" id="PIRSR000112-1"/>
    </source>
</evidence>
<dbReference type="Gene3D" id="1.20.1090.10">
    <property type="entry name" value="Dehydroquinate synthase-like - alpha domain"/>
    <property type="match status" value="1"/>
</dbReference>
<evidence type="ECO:0000256" key="3">
    <source>
        <dbReference type="ARBA" id="ARBA00022723"/>
    </source>
</evidence>
<evidence type="ECO:0000313" key="16">
    <source>
        <dbReference type="Proteomes" id="UP000288215"/>
    </source>
</evidence>
<keyword evidence="1 11" id="KW-0963">Cytoplasm</keyword>
<keyword evidence="3 11" id="KW-0479">Metal-binding</keyword>
<dbReference type="PANTHER" id="PTHR43616">
    <property type="entry name" value="GLYCEROL DEHYDROGENASE"/>
    <property type="match status" value="1"/>
</dbReference>
<dbReference type="UniPathway" id="UPA00940"/>
<evidence type="ECO:0000256" key="4">
    <source>
        <dbReference type="ARBA" id="ARBA00022833"/>
    </source>
</evidence>
<evidence type="ECO:0000256" key="2">
    <source>
        <dbReference type="ARBA" id="ARBA00022516"/>
    </source>
</evidence>
<dbReference type="GO" id="GO:0106358">
    <property type="term" value="F:glycerol-1-phosphate dehydrogenase (NADP+) activity"/>
    <property type="evidence" value="ECO:0007669"/>
    <property type="project" value="RHEA"/>
</dbReference>
<keyword evidence="2 11" id="KW-0444">Lipid biosynthesis</keyword>
<comment type="similarity">
    <text evidence="11">Belongs to the glycerol-1-phosphate dehydrogenase family.</text>
</comment>
<dbReference type="EC" id="1.1.1.261" evidence="11"/>
<evidence type="ECO:0000256" key="10">
    <source>
        <dbReference type="ARBA" id="ARBA00023264"/>
    </source>
</evidence>
<dbReference type="Pfam" id="PF13685">
    <property type="entry name" value="Fe-ADH_2"/>
    <property type="match status" value="1"/>
</dbReference>
<dbReference type="InterPro" id="IPR016205">
    <property type="entry name" value="Glycerol_DH"/>
</dbReference>
<feature type="binding site" evidence="12">
    <location>
        <position position="185"/>
    </location>
    <ligand>
        <name>glycerol</name>
        <dbReference type="ChEBI" id="CHEBI:17754"/>
    </ligand>
</feature>
<comment type="function">
    <text evidence="11">Catalyzes the NAD(P)H-dependent reduction of dihydroxyacetonephosphate (DHAP or glycerone phosphate) to glycerol 1-phosphate (G1P). The G1P thus generated is used as the glycerophosphate backbone of phospholipids in the cellular membranes of Archaea.</text>
</comment>
<keyword evidence="5 11" id="KW-0521">NADP</keyword>
<feature type="binding site" evidence="12">
    <location>
        <position position="265"/>
    </location>
    <ligand>
        <name>glycerol</name>
        <dbReference type="ChEBI" id="CHEBI:17754"/>
    </ligand>
</feature>
<keyword evidence="9 11" id="KW-0594">Phospholipid biosynthesis</keyword>
<keyword evidence="7 11" id="KW-0520">NAD</keyword>
<feature type="binding site" evidence="11">
    <location>
        <position position="185"/>
    </location>
    <ligand>
        <name>substrate</name>
    </ligand>
</feature>
<evidence type="ECO:0000256" key="5">
    <source>
        <dbReference type="ARBA" id="ARBA00022857"/>
    </source>
</evidence>
<dbReference type="Gene3D" id="3.40.50.1970">
    <property type="match status" value="1"/>
</dbReference>
<dbReference type="GO" id="GO:0046872">
    <property type="term" value="F:metal ion binding"/>
    <property type="evidence" value="ECO:0007669"/>
    <property type="project" value="UniProtKB-KW"/>
</dbReference>
<dbReference type="SUPFAM" id="SSF56796">
    <property type="entry name" value="Dehydroquinate synthase-like"/>
    <property type="match status" value="1"/>
</dbReference>
<comment type="caution">
    <text evidence="15">The sequence shown here is derived from an EMBL/GenBank/DDBJ whole genome shotgun (WGS) entry which is preliminary data.</text>
</comment>
<feature type="binding site" evidence="13">
    <location>
        <position position="138"/>
    </location>
    <ligand>
        <name>glycerol</name>
        <dbReference type="ChEBI" id="CHEBI:17754"/>
    </ligand>
</feature>
<dbReference type="InterPro" id="IPR032837">
    <property type="entry name" value="G1PDH"/>
</dbReference>
<accession>A0A3S3RBR3</accession>
<comment type="subcellular location">
    <subcellularLocation>
        <location evidence="11">Cytoplasm</location>
    </subcellularLocation>
</comment>
<keyword evidence="6 11" id="KW-0560">Oxidoreductase</keyword>
<evidence type="ECO:0000256" key="8">
    <source>
        <dbReference type="ARBA" id="ARBA00023098"/>
    </source>
</evidence>
<evidence type="ECO:0000313" key="15">
    <source>
        <dbReference type="EMBL" id="RWX73127.1"/>
    </source>
</evidence>
<dbReference type="PIRSF" id="PIRSF000112">
    <property type="entry name" value="Glycerol_dehydrogenase"/>
    <property type="match status" value="1"/>
</dbReference>
<comment type="cofactor">
    <cofactor evidence="11 12">
        <name>Zn(2+)</name>
        <dbReference type="ChEBI" id="CHEBI:29105"/>
    </cofactor>
    <text evidence="11 12">Binds 1 zinc ion per subunit.</text>
</comment>
<comment type="catalytic activity">
    <reaction evidence="11">
        <text>sn-glycerol 1-phosphate + NADP(+) = dihydroxyacetone phosphate + NADPH + H(+)</text>
        <dbReference type="Rhea" id="RHEA:21416"/>
        <dbReference type="ChEBI" id="CHEBI:15378"/>
        <dbReference type="ChEBI" id="CHEBI:57642"/>
        <dbReference type="ChEBI" id="CHEBI:57685"/>
        <dbReference type="ChEBI" id="CHEBI:57783"/>
        <dbReference type="ChEBI" id="CHEBI:58349"/>
        <dbReference type="EC" id="1.1.1.261"/>
    </reaction>
</comment>
<dbReference type="NCBIfam" id="NF002022">
    <property type="entry name" value="PRK00843.1"/>
    <property type="match status" value="1"/>
</dbReference>
<dbReference type="GO" id="GO:0008654">
    <property type="term" value="P:phospholipid biosynthetic process"/>
    <property type="evidence" value="ECO:0007669"/>
    <property type="project" value="UniProtKB-KW"/>
</dbReference>
<evidence type="ECO:0000256" key="11">
    <source>
        <dbReference type="HAMAP-Rule" id="MF_00497"/>
    </source>
</evidence>
<feature type="binding site" evidence="12">
    <location>
        <position position="281"/>
    </location>
    <ligand>
        <name>glycerol</name>
        <dbReference type="ChEBI" id="CHEBI:17754"/>
    </ligand>
</feature>
<keyword evidence="8 11" id="KW-0443">Lipid metabolism</keyword>
<dbReference type="GO" id="GO:0106357">
    <property type="term" value="F:glycerol-1-phosphate dehydrogenase (NAD+) activity"/>
    <property type="evidence" value="ECO:0007669"/>
    <property type="project" value="RHEA"/>
</dbReference>
<evidence type="ECO:0000256" key="1">
    <source>
        <dbReference type="ARBA" id="ARBA00022490"/>
    </source>
</evidence>
<gene>
    <name evidence="11" type="primary">egsA</name>
    <name evidence="15" type="ORF">Metus_1101</name>
</gene>
<organism evidence="15 16">
    <name type="scientific">Methanosuratincola subterraneus</name>
    <dbReference type="NCBI Taxonomy" id="2593994"/>
    <lineage>
        <taxon>Archaea</taxon>
        <taxon>Thermoproteota</taxon>
        <taxon>Methanosuratincolia</taxon>
        <taxon>Candidatus Methanomethylicales</taxon>
        <taxon>Candidatus Methanomethylicaceae</taxon>
        <taxon>Candidatus Methanosuratincola (ex Vanwonterghem et al. 2016)</taxon>
    </lineage>
</organism>
<keyword evidence="4 11" id="KW-0862">Zinc</keyword>
<dbReference type="Proteomes" id="UP000288215">
    <property type="component" value="Unassembled WGS sequence"/>
</dbReference>
<feature type="binding site" evidence="11">
    <location>
        <position position="138"/>
    </location>
    <ligand>
        <name>substrate</name>
    </ligand>
</feature>
<comment type="caution">
    <text evidence="11">Lacks conserved residue(s) required for the propagation of feature annotation.</text>
</comment>
<dbReference type="PANTHER" id="PTHR43616:SF5">
    <property type="entry name" value="GLYCEROL DEHYDROGENASE 1"/>
    <property type="match status" value="1"/>
</dbReference>